<gene>
    <name evidence="1" type="ORF">Pth03_63030</name>
</gene>
<dbReference type="AlphaFoldDB" id="A0A8J3VBC5"/>
<evidence type="ECO:0000313" key="1">
    <source>
        <dbReference type="EMBL" id="GII57914.1"/>
    </source>
</evidence>
<dbReference type="Proteomes" id="UP000605992">
    <property type="component" value="Unassembled WGS sequence"/>
</dbReference>
<keyword evidence="2" id="KW-1185">Reference proteome</keyword>
<comment type="caution">
    <text evidence="1">The sequence shown here is derived from an EMBL/GenBank/DDBJ whole genome shotgun (WGS) entry which is preliminary data.</text>
</comment>
<organism evidence="1 2">
    <name type="scientific">Planotetraspora thailandica</name>
    <dbReference type="NCBI Taxonomy" id="487172"/>
    <lineage>
        <taxon>Bacteria</taxon>
        <taxon>Bacillati</taxon>
        <taxon>Actinomycetota</taxon>
        <taxon>Actinomycetes</taxon>
        <taxon>Streptosporangiales</taxon>
        <taxon>Streptosporangiaceae</taxon>
        <taxon>Planotetraspora</taxon>
    </lineage>
</organism>
<sequence>MWSREAVLLYFAAVRLTGAWHPGPDLPGVGMAAFLVGEVHHDCVPWRPLTDDPMRRDPRLDPFRERAAFLIRDGERVATLYLRMEAWWEQTGGHLWWRTWSEAKEHVHGFVLTQAGAFDDFIVHADDVHDELPDWVNNMIEYRGETLTVQWLDDASSRTVRADVFGLDENGEPTPRL</sequence>
<name>A0A8J3VBC5_9ACTN</name>
<accession>A0A8J3VBC5</accession>
<reference evidence="1" key="1">
    <citation type="submission" date="2021-01" db="EMBL/GenBank/DDBJ databases">
        <title>Whole genome shotgun sequence of Planotetraspora thailandica NBRC 104271.</title>
        <authorList>
            <person name="Komaki H."/>
            <person name="Tamura T."/>
        </authorList>
    </citation>
    <scope>NUCLEOTIDE SEQUENCE</scope>
    <source>
        <strain evidence="1">NBRC 104271</strain>
    </source>
</reference>
<protein>
    <submittedName>
        <fullName evidence="1">Uncharacterized protein</fullName>
    </submittedName>
</protein>
<dbReference type="EMBL" id="BOOR01000057">
    <property type="protein sequence ID" value="GII57914.1"/>
    <property type="molecule type" value="Genomic_DNA"/>
</dbReference>
<proteinExistence type="predicted"/>
<evidence type="ECO:0000313" key="2">
    <source>
        <dbReference type="Proteomes" id="UP000605992"/>
    </source>
</evidence>